<evidence type="ECO:0000256" key="4">
    <source>
        <dbReference type="ARBA" id="ARBA00022630"/>
    </source>
</evidence>
<dbReference type="InterPro" id="IPR000674">
    <property type="entry name" value="Ald_Oxase/Xan_DH_a/b"/>
</dbReference>
<dbReference type="SUPFAM" id="SSF47741">
    <property type="entry name" value="CO dehydrogenase ISP C-domain like"/>
    <property type="match status" value="1"/>
</dbReference>
<dbReference type="EMBL" id="BMAT01002776">
    <property type="protein sequence ID" value="GFS13905.1"/>
    <property type="molecule type" value="Genomic_DNA"/>
</dbReference>
<dbReference type="InterPro" id="IPR036318">
    <property type="entry name" value="FAD-bd_PCMH-like_sf"/>
</dbReference>
<dbReference type="InterPro" id="IPR036856">
    <property type="entry name" value="Ald_Oxase/Xan_DH_a/b_sf"/>
</dbReference>
<dbReference type="SMART" id="SM01008">
    <property type="entry name" value="Ald_Xan_dh_C"/>
    <property type="match status" value="1"/>
</dbReference>
<keyword evidence="8" id="KW-0560">Oxidoreductase</keyword>
<dbReference type="SUPFAM" id="SSF55447">
    <property type="entry name" value="CO dehydrogenase flavoprotein C-terminal domain-like"/>
    <property type="match status" value="1"/>
</dbReference>
<dbReference type="InterPro" id="IPR016167">
    <property type="entry name" value="FAD-bd_PCMH_sub1"/>
</dbReference>
<dbReference type="PANTHER" id="PTHR45444">
    <property type="entry name" value="XANTHINE DEHYDROGENASE"/>
    <property type="match status" value="1"/>
</dbReference>
<accession>A0AAV4IUV7</accession>
<dbReference type="Gene3D" id="1.10.150.120">
    <property type="entry name" value="[2Fe-2S]-binding domain"/>
    <property type="match status" value="1"/>
</dbReference>
<evidence type="ECO:0000256" key="5">
    <source>
        <dbReference type="ARBA" id="ARBA00022714"/>
    </source>
</evidence>
<comment type="cofactor">
    <cofactor evidence="12">
        <name>[2Fe-2S] cluster</name>
        <dbReference type="ChEBI" id="CHEBI:190135"/>
    </cofactor>
</comment>
<dbReference type="Pfam" id="PF01799">
    <property type="entry name" value="Fer2_2"/>
    <property type="match status" value="1"/>
</dbReference>
<comment type="caution">
    <text evidence="14">The sequence shown here is derived from an EMBL/GenBank/DDBJ whole genome shotgun (WGS) entry which is preliminary data.</text>
</comment>
<dbReference type="InterPro" id="IPR002888">
    <property type="entry name" value="2Fe-2S-bd"/>
</dbReference>
<keyword evidence="5" id="KW-0001">2Fe-2S</keyword>
<dbReference type="SUPFAM" id="SSF54292">
    <property type="entry name" value="2Fe-2S ferredoxin-like"/>
    <property type="match status" value="1"/>
</dbReference>
<comment type="cofactor">
    <cofactor evidence="1">
        <name>Mo-molybdopterin</name>
        <dbReference type="ChEBI" id="CHEBI:71302"/>
    </cofactor>
</comment>
<reference evidence="14 15" key="1">
    <citation type="journal article" date="2021" name="Elife">
        <title>Chloroplast acquisition without the gene transfer in kleptoplastic sea slugs, Plakobranchus ocellatus.</title>
        <authorList>
            <person name="Maeda T."/>
            <person name="Takahashi S."/>
            <person name="Yoshida T."/>
            <person name="Shimamura S."/>
            <person name="Takaki Y."/>
            <person name="Nagai Y."/>
            <person name="Toyoda A."/>
            <person name="Suzuki Y."/>
            <person name="Arimoto A."/>
            <person name="Ishii H."/>
            <person name="Satoh N."/>
            <person name="Nishiyama T."/>
            <person name="Hasebe M."/>
            <person name="Maruyama T."/>
            <person name="Minagawa J."/>
            <person name="Obokata J."/>
            <person name="Shigenobu S."/>
        </authorList>
    </citation>
    <scope>NUCLEOTIDE SEQUENCE [LARGE SCALE GENOMIC DNA]</scope>
</reference>
<dbReference type="GO" id="GO:0016491">
    <property type="term" value="F:oxidoreductase activity"/>
    <property type="evidence" value="ECO:0007669"/>
    <property type="project" value="UniProtKB-KW"/>
</dbReference>
<comment type="cofactor">
    <cofactor evidence="2">
        <name>FAD</name>
        <dbReference type="ChEBI" id="CHEBI:57692"/>
    </cofactor>
</comment>
<evidence type="ECO:0000313" key="15">
    <source>
        <dbReference type="Proteomes" id="UP000762676"/>
    </source>
</evidence>
<dbReference type="InterPro" id="IPR036010">
    <property type="entry name" value="2Fe-2S_ferredoxin-like_sf"/>
</dbReference>
<dbReference type="InterPro" id="IPR016169">
    <property type="entry name" value="FAD-bd_PCMH_sub2"/>
</dbReference>
<keyword evidence="11" id="KW-0520">NAD</keyword>
<gene>
    <name evidence="14" type="ORF">ElyMa_001409200</name>
</gene>
<dbReference type="InterPro" id="IPR036884">
    <property type="entry name" value="2Fe-2S-bd_dom_sf"/>
</dbReference>
<evidence type="ECO:0000256" key="12">
    <source>
        <dbReference type="ARBA" id="ARBA00034078"/>
    </source>
</evidence>
<dbReference type="Gene3D" id="3.90.1170.50">
    <property type="entry name" value="Aldehyde oxidase/xanthine dehydrogenase, a/b hammerhead"/>
    <property type="match status" value="1"/>
</dbReference>
<dbReference type="InterPro" id="IPR036683">
    <property type="entry name" value="CO_DH_flav_C_dom_sf"/>
</dbReference>
<evidence type="ECO:0000259" key="13">
    <source>
        <dbReference type="PROSITE" id="PS51387"/>
    </source>
</evidence>
<evidence type="ECO:0000256" key="9">
    <source>
        <dbReference type="ARBA" id="ARBA00023004"/>
    </source>
</evidence>
<feature type="domain" description="FAD-binding PCMH-type" evidence="13">
    <location>
        <begin position="202"/>
        <end position="384"/>
    </location>
</feature>
<dbReference type="Pfam" id="PF01315">
    <property type="entry name" value="Ald_Xan_dh_C"/>
    <property type="match status" value="1"/>
</dbReference>
<dbReference type="Pfam" id="PF00941">
    <property type="entry name" value="FAD_binding_5"/>
    <property type="match status" value="1"/>
</dbReference>
<dbReference type="SUPFAM" id="SSF54665">
    <property type="entry name" value="CO dehydrogenase molybdoprotein N-domain-like"/>
    <property type="match status" value="1"/>
</dbReference>
<proteinExistence type="inferred from homology"/>
<dbReference type="AlphaFoldDB" id="A0AAV4IUV7"/>
<dbReference type="InterPro" id="IPR016166">
    <property type="entry name" value="FAD-bd_PCMH"/>
</dbReference>
<organism evidence="14 15">
    <name type="scientific">Elysia marginata</name>
    <dbReference type="NCBI Taxonomy" id="1093978"/>
    <lineage>
        <taxon>Eukaryota</taxon>
        <taxon>Metazoa</taxon>
        <taxon>Spiralia</taxon>
        <taxon>Lophotrochozoa</taxon>
        <taxon>Mollusca</taxon>
        <taxon>Gastropoda</taxon>
        <taxon>Heterobranchia</taxon>
        <taxon>Euthyneura</taxon>
        <taxon>Panpulmonata</taxon>
        <taxon>Sacoglossa</taxon>
        <taxon>Placobranchoidea</taxon>
        <taxon>Plakobranchidae</taxon>
        <taxon>Elysia</taxon>
    </lineage>
</organism>
<evidence type="ECO:0000256" key="3">
    <source>
        <dbReference type="ARBA" id="ARBA00006849"/>
    </source>
</evidence>
<evidence type="ECO:0000256" key="7">
    <source>
        <dbReference type="ARBA" id="ARBA00022827"/>
    </source>
</evidence>
<dbReference type="InterPro" id="IPR016208">
    <property type="entry name" value="Ald_Oxase/xanthine_DH-like"/>
</dbReference>
<dbReference type="PROSITE" id="PS51387">
    <property type="entry name" value="FAD_PCMH"/>
    <property type="match status" value="1"/>
</dbReference>
<dbReference type="PANTHER" id="PTHR45444:SF3">
    <property type="entry name" value="XANTHINE DEHYDROGENASE"/>
    <property type="match status" value="1"/>
</dbReference>
<evidence type="ECO:0000256" key="2">
    <source>
        <dbReference type="ARBA" id="ARBA00001974"/>
    </source>
</evidence>
<keyword evidence="7" id="KW-0274">FAD</keyword>
<evidence type="ECO:0000313" key="14">
    <source>
        <dbReference type="EMBL" id="GFS13905.1"/>
    </source>
</evidence>
<dbReference type="FunFam" id="3.30.465.10:FF:000013">
    <property type="entry name" value="Aldehyde oxidase"/>
    <property type="match status" value="1"/>
</dbReference>
<comment type="similarity">
    <text evidence="3">Belongs to the xanthine dehydrogenase family.</text>
</comment>
<dbReference type="Pfam" id="PF00111">
    <property type="entry name" value="Fer2"/>
    <property type="match status" value="1"/>
</dbReference>
<keyword evidence="10" id="KW-0411">Iron-sulfur</keyword>
<dbReference type="InterPro" id="IPR012675">
    <property type="entry name" value="Beta-grasp_dom_sf"/>
</dbReference>
<dbReference type="GO" id="GO:0071949">
    <property type="term" value="F:FAD binding"/>
    <property type="evidence" value="ECO:0007669"/>
    <property type="project" value="InterPro"/>
</dbReference>
<dbReference type="CDD" id="cd00207">
    <property type="entry name" value="fer2"/>
    <property type="match status" value="1"/>
</dbReference>
<dbReference type="InterPro" id="IPR001041">
    <property type="entry name" value="2Fe-2S_ferredoxin-type"/>
</dbReference>
<dbReference type="Gene3D" id="3.30.390.50">
    <property type="entry name" value="CO dehydrogenase flavoprotein, C-terminal domain"/>
    <property type="match status" value="1"/>
</dbReference>
<protein>
    <submittedName>
        <fullName evidence="14">Xanthine dehydrogenase/oxidase</fullName>
    </submittedName>
</protein>
<dbReference type="GO" id="GO:0051537">
    <property type="term" value="F:2 iron, 2 sulfur cluster binding"/>
    <property type="evidence" value="ECO:0007669"/>
    <property type="project" value="UniProtKB-KW"/>
</dbReference>
<evidence type="ECO:0000256" key="10">
    <source>
        <dbReference type="ARBA" id="ARBA00023014"/>
    </source>
</evidence>
<evidence type="ECO:0000256" key="8">
    <source>
        <dbReference type="ARBA" id="ARBA00023002"/>
    </source>
</evidence>
<dbReference type="Gene3D" id="3.30.43.10">
    <property type="entry name" value="Uridine Diphospho-n-acetylenolpyruvylglucosamine Reductase, domain 2"/>
    <property type="match status" value="1"/>
</dbReference>
<dbReference type="Gene3D" id="3.10.20.30">
    <property type="match status" value="1"/>
</dbReference>
<dbReference type="Gene3D" id="3.30.465.10">
    <property type="match status" value="1"/>
</dbReference>
<keyword evidence="4" id="KW-0285">Flavoprotein</keyword>
<dbReference type="Proteomes" id="UP000762676">
    <property type="component" value="Unassembled WGS sequence"/>
</dbReference>
<dbReference type="InterPro" id="IPR002346">
    <property type="entry name" value="Mopterin_DH_FAD-bd"/>
</dbReference>
<keyword evidence="9" id="KW-0408">Iron</keyword>
<keyword evidence="6" id="KW-0479">Metal-binding</keyword>
<dbReference type="SUPFAM" id="SSF56176">
    <property type="entry name" value="FAD-binding/transporter-associated domain-like"/>
    <property type="match status" value="1"/>
</dbReference>
<evidence type="ECO:0000256" key="11">
    <source>
        <dbReference type="ARBA" id="ARBA00023027"/>
    </source>
</evidence>
<sequence length="579" mass="63521">MADICFHINGKEHRVPHNLPATTSLNEYLREQAGLPGTKVMCREAGCGCCAVTVTHLPPDSDVLKTYSVQSCLTPLYAVDGWQISTVEGIGNQTDGFHPIQERIAKFNGTQCGYCTPGMVMNMYGLLHQKPNITAQDVEDNFDGNICRCTGYRPILDAMKSFTEDANIPGRKTIDIEDLNKNLCPKTGEKCSGSCSSRSLDLQLSDARWYRPISLAELGKVMEANKSKKTKLVFGNTASGIYKNDGPFQVFVDLHRVKELFSFETSEKNVRFGAATTLTQFLDKLRAHQENQGLNYFSHIHKHIKVVANSMVRNSASIAGNLMIKRQHKEFPSDIFTTLEAAGAEVEIFDAATSKKQSVSLLDFLKVNMSGKVLTAVILPKLADNVVYRSFKITPRWQNAHAYVNAGFKIPVKEQVIQGKPSVVLGGISADTVLLGLCNSKNAKLQSGSENLHRPVSSGLQTYQEMASEFPLKHALPKMTAPLQASGEAVFVNDMPKLQHELYAAFVVADQASATIASIDPSSALAIPGVMHFYGAKDAICNEFPDPLLPSLFASKEVLYNGEPLGIILAGQFDNHFYF</sequence>
<keyword evidence="15" id="KW-1185">Reference proteome</keyword>
<name>A0AAV4IUV7_9GAST</name>
<evidence type="ECO:0000256" key="6">
    <source>
        <dbReference type="ARBA" id="ARBA00022723"/>
    </source>
</evidence>
<evidence type="ECO:0000256" key="1">
    <source>
        <dbReference type="ARBA" id="ARBA00001924"/>
    </source>
</evidence>
<dbReference type="GO" id="GO:0005506">
    <property type="term" value="F:iron ion binding"/>
    <property type="evidence" value="ECO:0007669"/>
    <property type="project" value="InterPro"/>
</dbReference>
<dbReference type="FunFam" id="3.10.20.30:FF:000012">
    <property type="entry name" value="Xanthine dehydrogenase/oxidase"/>
    <property type="match status" value="1"/>
</dbReference>